<reference evidence="2" key="1">
    <citation type="submission" date="2022-11" db="UniProtKB">
        <authorList>
            <consortium name="WormBaseParasite"/>
        </authorList>
    </citation>
    <scope>IDENTIFICATION</scope>
</reference>
<dbReference type="AlphaFoldDB" id="A0A915I8Y0"/>
<sequence>MSEIFLLKFFAKSSHKKNAKPKPAVQYLESEEIPPIGLHHMIFFAPHAPYDVLEPLHQLSLKFQACLVHPFDAPGMVEIASSILKDCYTGGMFINGPVTERQTLHNIFTLYDNVYTLLHIPICQKKLSKKNE</sequence>
<accession>A0A915I8Y0</accession>
<protein>
    <submittedName>
        <fullName evidence="2">Uncharacterized protein</fullName>
    </submittedName>
</protein>
<evidence type="ECO:0000313" key="2">
    <source>
        <dbReference type="WBParaSite" id="nRc.2.0.1.t10218-RA"/>
    </source>
</evidence>
<evidence type="ECO:0000313" key="1">
    <source>
        <dbReference type="Proteomes" id="UP000887565"/>
    </source>
</evidence>
<keyword evidence="1" id="KW-1185">Reference proteome</keyword>
<name>A0A915I8Y0_ROMCU</name>
<organism evidence="1 2">
    <name type="scientific">Romanomermis culicivorax</name>
    <name type="common">Nematode worm</name>
    <dbReference type="NCBI Taxonomy" id="13658"/>
    <lineage>
        <taxon>Eukaryota</taxon>
        <taxon>Metazoa</taxon>
        <taxon>Ecdysozoa</taxon>
        <taxon>Nematoda</taxon>
        <taxon>Enoplea</taxon>
        <taxon>Dorylaimia</taxon>
        <taxon>Mermithida</taxon>
        <taxon>Mermithoidea</taxon>
        <taxon>Mermithidae</taxon>
        <taxon>Romanomermis</taxon>
    </lineage>
</organism>
<dbReference type="WBParaSite" id="nRc.2.0.1.t10218-RA">
    <property type="protein sequence ID" value="nRc.2.0.1.t10218-RA"/>
    <property type="gene ID" value="nRc.2.0.1.g10218"/>
</dbReference>
<proteinExistence type="predicted"/>
<dbReference type="Proteomes" id="UP000887565">
    <property type="component" value="Unplaced"/>
</dbReference>